<evidence type="ECO:0000256" key="1">
    <source>
        <dbReference type="PROSITE-ProRule" id="PRU01360"/>
    </source>
</evidence>
<dbReference type="InterPro" id="IPR039426">
    <property type="entry name" value="TonB-dep_rcpt-like"/>
</dbReference>
<organism evidence="3 4">
    <name type="scientific">Tectimicrobiota bacterium</name>
    <dbReference type="NCBI Taxonomy" id="2528274"/>
    <lineage>
        <taxon>Bacteria</taxon>
        <taxon>Pseudomonadati</taxon>
        <taxon>Nitrospinota/Tectimicrobiota group</taxon>
        <taxon>Candidatus Tectimicrobiota</taxon>
    </lineage>
</organism>
<reference evidence="3" key="1">
    <citation type="submission" date="2019-03" db="EMBL/GenBank/DDBJ databases">
        <title>Lake Tanganyika Metagenome-Assembled Genomes (MAGs).</title>
        <authorList>
            <person name="Tran P."/>
        </authorList>
    </citation>
    <scope>NUCLEOTIDE SEQUENCE</scope>
    <source>
        <strain evidence="3">K_DeepCast_65m_m2_066</strain>
    </source>
</reference>
<dbReference type="GO" id="GO:0009279">
    <property type="term" value="C:cell outer membrane"/>
    <property type="evidence" value="ECO:0007669"/>
    <property type="project" value="UniProtKB-SubCell"/>
</dbReference>
<gene>
    <name evidence="3" type="ORF">FJZ47_17150</name>
</gene>
<dbReference type="PROSITE" id="PS52016">
    <property type="entry name" value="TONB_DEPENDENT_REC_3"/>
    <property type="match status" value="1"/>
</dbReference>
<dbReference type="Gene3D" id="2.170.130.10">
    <property type="entry name" value="TonB-dependent receptor, plug domain"/>
    <property type="match status" value="1"/>
</dbReference>
<protein>
    <recommendedName>
        <fullName evidence="2">TonB-dependent receptor plug domain-containing protein</fullName>
    </recommendedName>
</protein>
<comment type="subcellular location">
    <subcellularLocation>
        <location evidence="1">Cell outer membrane</location>
        <topology evidence="1">Multi-pass membrane protein</topology>
    </subcellularLocation>
</comment>
<name>A0A938B3X4_UNCTE</name>
<proteinExistence type="inferred from homology"/>
<evidence type="ECO:0000313" key="3">
    <source>
        <dbReference type="EMBL" id="MBM3225509.1"/>
    </source>
</evidence>
<comment type="caution">
    <text evidence="3">The sequence shown here is derived from an EMBL/GenBank/DDBJ whole genome shotgun (WGS) entry which is preliminary data.</text>
</comment>
<feature type="domain" description="TonB-dependent receptor plug" evidence="2">
    <location>
        <begin position="20"/>
        <end position="68"/>
    </location>
</feature>
<keyword evidence="1" id="KW-0813">Transport</keyword>
<dbReference type="EMBL" id="VGLS01000599">
    <property type="protein sequence ID" value="MBM3225509.1"/>
    <property type="molecule type" value="Genomic_DNA"/>
</dbReference>
<accession>A0A938B3X4</accession>
<dbReference type="SUPFAM" id="SSF56935">
    <property type="entry name" value="Porins"/>
    <property type="match status" value="1"/>
</dbReference>
<keyword evidence="1" id="KW-0812">Transmembrane</keyword>
<dbReference type="AlphaFoldDB" id="A0A938B3X4"/>
<keyword evidence="1" id="KW-1134">Transmembrane beta strand</keyword>
<dbReference type="Pfam" id="PF07715">
    <property type="entry name" value="Plug"/>
    <property type="match status" value="1"/>
</dbReference>
<dbReference type="InterPro" id="IPR012910">
    <property type="entry name" value="Plug_dom"/>
</dbReference>
<sequence>MVRVWGIALRCTGLAVVLATTPTQLYDGTRLYVGAGTMTFPVDTWLLDRVDVLRGPASVIHGVGAIGSAMNYVPRQPLRSGSLTDALFSDSMRLA</sequence>
<evidence type="ECO:0000259" key="2">
    <source>
        <dbReference type="Pfam" id="PF07715"/>
    </source>
</evidence>
<dbReference type="Proteomes" id="UP000712673">
    <property type="component" value="Unassembled WGS sequence"/>
</dbReference>
<comment type="similarity">
    <text evidence="1">Belongs to the TonB-dependent receptor family.</text>
</comment>
<dbReference type="InterPro" id="IPR037066">
    <property type="entry name" value="Plug_dom_sf"/>
</dbReference>
<keyword evidence="1" id="KW-0472">Membrane</keyword>
<keyword evidence="1" id="KW-0998">Cell outer membrane</keyword>
<evidence type="ECO:0000313" key="4">
    <source>
        <dbReference type="Proteomes" id="UP000712673"/>
    </source>
</evidence>